<proteinExistence type="predicted"/>
<comment type="caution">
    <text evidence="2">The sequence shown here is derived from an EMBL/GenBank/DDBJ whole genome shotgun (WGS) entry which is preliminary data.</text>
</comment>
<dbReference type="OrthoDB" id="9993736at2759"/>
<gene>
    <name evidence="2" type="ORF">CCAP1982_LOCUS13353</name>
</gene>
<evidence type="ECO:0000313" key="2">
    <source>
        <dbReference type="EMBL" id="CAD7004976.1"/>
    </source>
</evidence>
<dbReference type="AlphaFoldDB" id="A0A811V570"/>
<protein>
    <submittedName>
        <fullName evidence="2">(Mediterranean fruit fly) hypothetical protein</fullName>
    </submittedName>
</protein>
<feature type="compositionally biased region" description="Basic and acidic residues" evidence="1">
    <location>
        <begin position="60"/>
        <end position="84"/>
    </location>
</feature>
<name>A0A811V570_CERCA</name>
<dbReference type="EMBL" id="CAJHJT010000034">
    <property type="protein sequence ID" value="CAD7004976.1"/>
    <property type="molecule type" value="Genomic_DNA"/>
</dbReference>
<reference evidence="2" key="1">
    <citation type="submission" date="2020-11" db="EMBL/GenBank/DDBJ databases">
        <authorList>
            <person name="Whitehead M."/>
        </authorList>
    </citation>
    <scope>NUCLEOTIDE SEQUENCE</scope>
    <source>
        <strain evidence="2">EGII</strain>
    </source>
</reference>
<dbReference type="Proteomes" id="UP000606786">
    <property type="component" value="Unassembled WGS sequence"/>
</dbReference>
<accession>A0A811V570</accession>
<evidence type="ECO:0000313" key="3">
    <source>
        <dbReference type="Proteomes" id="UP000606786"/>
    </source>
</evidence>
<sequence>MYYKMPSPTKSINQRDRIRDPREDILLETNFEDDGILTRAYNNNPYNGGTAIHNRRRSTYRSDHSLDRYTERGGDEGKLKSRKS</sequence>
<evidence type="ECO:0000256" key="1">
    <source>
        <dbReference type="SAM" id="MobiDB-lite"/>
    </source>
</evidence>
<organism evidence="2 3">
    <name type="scientific">Ceratitis capitata</name>
    <name type="common">Mediterranean fruit fly</name>
    <name type="synonym">Tephritis capitata</name>
    <dbReference type="NCBI Taxonomy" id="7213"/>
    <lineage>
        <taxon>Eukaryota</taxon>
        <taxon>Metazoa</taxon>
        <taxon>Ecdysozoa</taxon>
        <taxon>Arthropoda</taxon>
        <taxon>Hexapoda</taxon>
        <taxon>Insecta</taxon>
        <taxon>Pterygota</taxon>
        <taxon>Neoptera</taxon>
        <taxon>Endopterygota</taxon>
        <taxon>Diptera</taxon>
        <taxon>Brachycera</taxon>
        <taxon>Muscomorpha</taxon>
        <taxon>Tephritoidea</taxon>
        <taxon>Tephritidae</taxon>
        <taxon>Ceratitis</taxon>
        <taxon>Ceratitis</taxon>
    </lineage>
</organism>
<keyword evidence="3" id="KW-1185">Reference proteome</keyword>
<feature type="region of interest" description="Disordered" evidence="1">
    <location>
        <begin position="45"/>
        <end position="84"/>
    </location>
</feature>